<feature type="region of interest" description="Disordered" evidence="1">
    <location>
        <begin position="85"/>
        <end position="106"/>
    </location>
</feature>
<dbReference type="EMBL" id="BLAD01000059">
    <property type="protein sequence ID" value="GES02572.1"/>
    <property type="molecule type" value="Genomic_DNA"/>
</dbReference>
<proteinExistence type="predicted"/>
<sequence length="106" mass="9770">MIRPLFVSACVGAALFAAPAVQADSYTAQDQARCLIPLPIIDTLCAGLGLGGASAGGLFGGGLGGPLGGSGGGVGAGGPGGLGTGIGGYQPPSGTPVGTQVPAATY</sequence>
<evidence type="ECO:0000313" key="3">
    <source>
        <dbReference type="EMBL" id="GES02572.1"/>
    </source>
</evidence>
<dbReference type="RefSeq" id="WP_155338790.1">
    <property type="nucleotide sequence ID" value="NZ_BAAABN010000077.1"/>
</dbReference>
<evidence type="ECO:0000256" key="2">
    <source>
        <dbReference type="SAM" id="SignalP"/>
    </source>
</evidence>
<reference evidence="3 4" key="1">
    <citation type="submission" date="2019-10" db="EMBL/GenBank/DDBJ databases">
        <title>Whole genome shotgun sequence of Acrocarpospora corrugata NBRC 13972.</title>
        <authorList>
            <person name="Ichikawa N."/>
            <person name="Kimura A."/>
            <person name="Kitahashi Y."/>
            <person name="Komaki H."/>
            <person name="Oguchi A."/>
        </authorList>
    </citation>
    <scope>NUCLEOTIDE SEQUENCE [LARGE SCALE GENOMIC DNA]</scope>
    <source>
        <strain evidence="3 4">NBRC 13972</strain>
    </source>
</reference>
<evidence type="ECO:0008006" key="5">
    <source>
        <dbReference type="Google" id="ProtNLM"/>
    </source>
</evidence>
<protein>
    <recommendedName>
        <fullName evidence="5">Glycine-rich protein</fullName>
    </recommendedName>
</protein>
<evidence type="ECO:0000256" key="1">
    <source>
        <dbReference type="SAM" id="MobiDB-lite"/>
    </source>
</evidence>
<evidence type="ECO:0000313" key="4">
    <source>
        <dbReference type="Proteomes" id="UP000334990"/>
    </source>
</evidence>
<feature type="chain" id="PRO_5024382887" description="Glycine-rich protein" evidence="2">
    <location>
        <begin position="24"/>
        <end position="106"/>
    </location>
</feature>
<comment type="caution">
    <text evidence="3">The sequence shown here is derived from an EMBL/GenBank/DDBJ whole genome shotgun (WGS) entry which is preliminary data.</text>
</comment>
<keyword evidence="2" id="KW-0732">Signal</keyword>
<accession>A0A5M3W3G5</accession>
<dbReference type="Proteomes" id="UP000334990">
    <property type="component" value="Unassembled WGS sequence"/>
</dbReference>
<organism evidence="3 4">
    <name type="scientific">Acrocarpospora corrugata</name>
    <dbReference type="NCBI Taxonomy" id="35763"/>
    <lineage>
        <taxon>Bacteria</taxon>
        <taxon>Bacillati</taxon>
        <taxon>Actinomycetota</taxon>
        <taxon>Actinomycetes</taxon>
        <taxon>Streptosporangiales</taxon>
        <taxon>Streptosporangiaceae</taxon>
        <taxon>Acrocarpospora</taxon>
    </lineage>
</organism>
<gene>
    <name evidence="3" type="ORF">Acor_46380</name>
</gene>
<dbReference type="AlphaFoldDB" id="A0A5M3W3G5"/>
<feature type="signal peptide" evidence="2">
    <location>
        <begin position="1"/>
        <end position="23"/>
    </location>
</feature>
<keyword evidence="4" id="KW-1185">Reference proteome</keyword>
<name>A0A5M3W3G5_9ACTN</name>